<evidence type="ECO:0000256" key="1">
    <source>
        <dbReference type="ARBA" id="ARBA00004123"/>
    </source>
</evidence>
<organism evidence="7 8">
    <name type="scientific">Aristolochia fimbriata</name>
    <name type="common">White veined hardy Dutchman's pipe vine</name>
    <dbReference type="NCBI Taxonomy" id="158543"/>
    <lineage>
        <taxon>Eukaryota</taxon>
        <taxon>Viridiplantae</taxon>
        <taxon>Streptophyta</taxon>
        <taxon>Embryophyta</taxon>
        <taxon>Tracheophyta</taxon>
        <taxon>Spermatophyta</taxon>
        <taxon>Magnoliopsida</taxon>
        <taxon>Magnoliidae</taxon>
        <taxon>Piperales</taxon>
        <taxon>Aristolochiaceae</taxon>
        <taxon>Aristolochia</taxon>
    </lineage>
</organism>
<dbReference type="AlphaFoldDB" id="A0AAV7ET13"/>
<dbReference type="EMBL" id="JAINDJ010000004">
    <property type="protein sequence ID" value="KAG9450797.1"/>
    <property type="molecule type" value="Genomic_DNA"/>
</dbReference>
<keyword evidence="8" id="KW-1185">Reference proteome</keyword>
<dbReference type="PROSITE" id="PS50888">
    <property type="entry name" value="BHLH"/>
    <property type="match status" value="1"/>
</dbReference>
<proteinExistence type="predicted"/>
<accession>A0AAV7ET13</accession>
<evidence type="ECO:0000256" key="3">
    <source>
        <dbReference type="ARBA" id="ARBA00023163"/>
    </source>
</evidence>
<evidence type="ECO:0000313" key="7">
    <source>
        <dbReference type="EMBL" id="KAG9450797.1"/>
    </source>
</evidence>
<evidence type="ECO:0000256" key="2">
    <source>
        <dbReference type="ARBA" id="ARBA00023015"/>
    </source>
</evidence>
<feature type="compositionally biased region" description="Low complexity" evidence="5">
    <location>
        <begin position="68"/>
        <end position="78"/>
    </location>
</feature>
<name>A0AAV7ET13_ARIFI</name>
<dbReference type="GO" id="GO:0043565">
    <property type="term" value="F:sequence-specific DNA binding"/>
    <property type="evidence" value="ECO:0007669"/>
    <property type="project" value="TreeGrafter"/>
</dbReference>
<dbReference type="Gene3D" id="4.10.280.10">
    <property type="entry name" value="Helix-loop-helix DNA-binding domain"/>
    <property type="match status" value="1"/>
</dbReference>
<dbReference type="InterPro" id="IPR051358">
    <property type="entry name" value="TF_AMS/ICE1/BHLH6-like"/>
</dbReference>
<protein>
    <recommendedName>
        <fullName evidence="6">BHLH domain-containing protein</fullName>
    </recommendedName>
</protein>
<dbReference type="GO" id="GO:0005634">
    <property type="term" value="C:nucleus"/>
    <property type="evidence" value="ECO:0007669"/>
    <property type="project" value="UniProtKB-SubCell"/>
</dbReference>
<comment type="caution">
    <text evidence="7">The sequence shown here is derived from an EMBL/GenBank/DDBJ whole genome shotgun (WGS) entry which is preliminary data.</text>
</comment>
<evidence type="ECO:0000259" key="6">
    <source>
        <dbReference type="PROSITE" id="PS50888"/>
    </source>
</evidence>
<evidence type="ECO:0000256" key="5">
    <source>
        <dbReference type="SAM" id="MobiDB-lite"/>
    </source>
</evidence>
<dbReference type="GO" id="GO:0046983">
    <property type="term" value="F:protein dimerization activity"/>
    <property type="evidence" value="ECO:0007669"/>
    <property type="project" value="InterPro"/>
</dbReference>
<evidence type="ECO:0000256" key="4">
    <source>
        <dbReference type="ARBA" id="ARBA00023242"/>
    </source>
</evidence>
<keyword evidence="2" id="KW-0805">Transcription regulation</keyword>
<dbReference type="GO" id="GO:0003700">
    <property type="term" value="F:DNA-binding transcription factor activity"/>
    <property type="evidence" value="ECO:0007669"/>
    <property type="project" value="TreeGrafter"/>
</dbReference>
<sequence length="314" mass="35908">MEDLEGFLMGGVQEFEMDPDFESWCNFQLSGMYGCDIMSDSPIGSAQFLQESGSIIETADHLRERQQEQQPEEQQLQEKQNEPNCDDEARREEEAVKSCRNLQGSHWVETNLDEEDEELEMKRVSKKASGLSCKNLISERNRRKRINQQLLTLMSIVPDVKKMSKRAVLEEALAYLQSIVEQTEIEQKRANNNNSSGKNPAESFSCNLLPTQLVKETIRPCITEIEVDRMDDAQFILKIRSDKGKGALVRMQRAIESLGLGLETTCVSVNQFSQAYVLTTAFLRAKRRGTVSEEKLKHRFKVTAMRMGFRLLDP</sequence>
<dbReference type="InterPro" id="IPR036638">
    <property type="entry name" value="HLH_DNA-bd_sf"/>
</dbReference>
<comment type="subcellular location">
    <subcellularLocation>
        <location evidence="1">Nucleus</location>
    </subcellularLocation>
</comment>
<keyword evidence="4" id="KW-0539">Nucleus</keyword>
<reference evidence="7 8" key="1">
    <citation type="submission" date="2021-07" db="EMBL/GenBank/DDBJ databases">
        <title>The Aristolochia fimbriata genome: insights into angiosperm evolution, floral development and chemical biosynthesis.</title>
        <authorList>
            <person name="Jiao Y."/>
        </authorList>
    </citation>
    <scope>NUCLEOTIDE SEQUENCE [LARGE SCALE GENOMIC DNA]</scope>
    <source>
        <strain evidence="7">IBCAS-2021</strain>
        <tissue evidence="7">Leaf</tissue>
    </source>
</reference>
<dbReference type="Pfam" id="PF22754">
    <property type="entry name" value="bHLH-TF_ACT-like_plant"/>
    <property type="match status" value="1"/>
</dbReference>
<evidence type="ECO:0000313" key="8">
    <source>
        <dbReference type="Proteomes" id="UP000825729"/>
    </source>
</evidence>
<dbReference type="InterPro" id="IPR054502">
    <property type="entry name" value="bHLH-TF_ACT-like_plant"/>
</dbReference>
<dbReference type="PANTHER" id="PTHR31945">
    <property type="entry name" value="TRANSCRIPTION FACTOR SCREAM2-RELATED"/>
    <property type="match status" value="1"/>
</dbReference>
<dbReference type="InterPro" id="IPR011598">
    <property type="entry name" value="bHLH_dom"/>
</dbReference>
<keyword evidence="3" id="KW-0804">Transcription</keyword>
<dbReference type="SUPFAM" id="SSF47459">
    <property type="entry name" value="HLH, helix-loop-helix DNA-binding domain"/>
    <property type="match status" value="1"/>
</dbReference>
<dbReference type="Proteomes" id="UP000825729">
    <property type="component" value="Unassembled WGS sequence"/>
</dbReference>
<dbReference type="SMART" id="SM00353">
    <property type="entry name" value="HLH"/>
    <property type="match status" value="1"/>
</dbReference>
<dbReference type="Pfam" id="PF00010">
    <property type="entry name" value="HLH"/>
    <property type="match status" value="1"/>
</dbReference>
<gene>
    <name evidence="7" type="ORF">H6P81_010762</name>
</gene>
<feature type="region of interest" description="Disordered" evidence="5">
    <location>
        <begin position="62"/>
        <end position="93"/>
    </location>
</feature>
<feature type="domain" description="BHLH" evidence="6">
    <location>
        <begin position="130"/>
        <end position="179"/>
    </location>
</feature>
<dbReference type="PANTHER" id="PTHR31945:SF11">
    <property type="entry name" value="TRANSCRIPTION FACTOR ABORTED MICROSPORES"/>
    <property type="match status" value="1"/>
</dbReference>